<evidence type="ECO:0000313" key="3">
    <source>
        <dbReference type="Proteomes" id="UP000215633"/>
    </source>
</evidence>
<feature type="domain" description="DUF1854" evidence="1">
    <location>
        <begin position="26"/>
        <end position="155"/>
    </location>
</feature>
<dbReference type="InterPro" id="IPR015005">
    <property type="entry name" value="DUF1854"/>
</dbReference>
<reference evidence="3" key="1">
    <citation type="submission" date="2017-05" db="EMBL/GenBank/DDBJ databases">
        <title>Complete and WGS of Bordetella genogroups.</title>
        <authorList>
            <person name="Spilker T."/>
            <person name="Lipuma J."/>
        </authorList>
    </citation>
    <scope>NUCLEOTIDE SEQUENCE [LARGE SCALE GENOMIC DNA]</scope>
    <source>
        <strain evidence="3">AU8256</strain>
    </source>
</reference>
<dbReference type="RefSeq" id="WP_094806106.1">
    <property type="nucleotide sequence ID" value="NZ_NEVT01000003.1"/>
</dbReference>
<proteinExistence type="predicted"/>
<protein>
    <recommendedName>
        <fullName evidence="1">DUF1854 domain-containing protein</fullName>
    </recommendedName>
</protein>
<dbReference type="EMBL" id="NEVT01000003">
    <property type="protein sequence ID" value="OZI79600.1"/>
    <property type="molecule type" value="Genomic_DNA"/>
</dbReference>
<keyword evidence="3" id="KW-1185">Reference proteome</keyword>
<gene>
    <name evidence="2" type="ORF">CAL24_06665</name>
</gene>
<dbReference type="AlphaFoldDB" id="A0A261W147"/>
<sequence length="156" mass="17224">MTPPAYDLRRNAEGRLVFVAADGQAHAGVLAVRAFPVSDPERGISIVGADGHELAWVEDLAMLPTPLRQALDDALAEREFMPEIIRIEAVSGYATPCEWQVATDRGPTAFTLKGEEDIRRLAAQTLLIVDSHGIHYLVRDAAALDRHSRRLLDRFL</sequence>
<dbReference type="Pfam" id="PF08909">
    <property type="entry name" value="DUF1854"/>
    <property type="match status" value="1"/>
</dbReference>
<accession>A0A261W147</accession>
<dbReference type="Proteomes" id="UP000215633">
    <property type="component" value="Unassembled WGS sequence"/>
</dbReference>
<evidence type="ECO:0000259" key="1">
    <source>
        <dbReference type="Pfam" id="PF08909"/>
    </source>
</evidence>
<evidence type="ECO:0000313" key="2">
    <source>
        <dbReference type="EMBL" id="OZI79600.1"/>
    </source>
</evidence>
<name>A0A261W147_9BORD</name>
<organism evidence="2 3">
    <name type="scientific">Bordetella genomosp. 2</name>
    <dbReference type="NCBI Taxonomy" id="1983456"/>
    <lineage>
        <taxon>Bacteria</taxon>
        <taxon>Pseudomonadati</taxon>
        <taxon>Pseudomonadota</taxon>
        <taxon>Betaproteobacteria</taxon>
        <taxon>Burkholderiales</taxon>
        <taxon>Alcaligenaceae</taxon>
        <taxon>Bordetella</taxon>
    </lineage>
</organism>
<comment type="caution">
    <text evidence="2">The sequence shown here is derived from an EMBL/GenBank/DDBJ whole genome shotgun (WGS) entry which is preliminary data.</text>
</comment>